<dbReference type="OrthoDB" id="2963168at2759"/>
<evidence type="ECO:0008006" key="3">
    <source>
        <dbReference type="Google" id="ProtNLM"/>
    </source>
</evidence>
<keyword evidence="2" id="KW-1185">Reference proteome</keyword>
<dbReference type="CDD" id="cd10170">
    <property type="entry name" value="ASKHA_NBD_HSP70"/>
    <property type="match status" value="1"/>
</dbReference>
<dbReference type="InterPro" id="IPR043129">
    <property type="entry name" value="ATPase_NBD"/>
</dbReference>
<dbReference type="PRINTS" id="PR00301">
    <property type="entry name" value="HEATSHOCK70"/>
</dbReference>
<dbReference type="AlphaFoldDB" id="A0A165NFG8"/>
<dbReference type="Proteomes" id="UP000076727">
    <property type="component" value="Unassembled WGS sequence"/>
</dbReference>
<dbReference type="PANTHER" id="PTHR14187">
    <property type="entry name" value="ALPHA KINASE/ELONGATION FACTOR 2 KINASE"/>
    <property type="match status" value="1"/>
</dbReference>
<accession>A0A165NFG8</accession>
<evidence type="ECO:0000313" key="2">
    <source>
        <dbReference type="Proteomes" id="UP000076727"/>
    </source>
</evidence>
<proteinExistence type="predicted"/>
<reference evidence="1 2" key="1">
    <citation type="journal article" date="2016" name="Mol. Biol. Evol.">
        <title>Comparative Genomics of Early-Diverging Mushroom-Forming Fungi Provides Insights into the Origins of Lignocellulose Decay Capabilities.</title>
        <authorList>
            <person name="Nagy L.G."/>
            <person name="Riley R."/>
            <person name="Tritt A."/>
            <person name="Adam C."/>
            <person name="Daum C."/>
            <person name="Floudas D."/>
            <person name="Sun H."/>
            <person name="Yadav J.S."/>
            <person name="Pangilinan J."/>
            <person name="Larsson K.H."/>
            <person name="Matsuura K."/>
            <person name="Barry K."/>
            <person name="Labutti K."/>
            <person name="Kuo R."/>
            <person name="Ohm R.A."/>
            <person name="Bhattacharya S.S."/>
            <person name="Shirouzu T."/>
            <person name="Yoshinaga Y."/>
            <person name="Martin F.M."/>
            <person name="Grigoriev I.V."/>
            <person name="Hibbett D.S."/>
        </authorList>
    </citation>
    <scope>NUCLEOTIDE SEQUENCE [LARGE SCALE GENOMIC DNA]</scope>
    <source>
        <strain evidence="1 2">L-15889</strain>
    </source>
</reference>
<sequence length="587" mass="64778">MPQGKPYAGTIRKLVLGIDIGTTYSGVSYCILTPGEVPKVLSVTRFPGQEGENRLRDTKIPSILYYDGRGNVRAVGAEALVDDNTIMAEQEGWTLAEWFKLRLQPDGPQANGSSLARVLAHKSIINIYADYLTYLFRCAKVFISDQPIGRQVLESEANIDFVLSHPNGWGGDQQRQMRLAVIKAGLIPDTPDGHARVHFVTEGEASLHFCIANGLTEDVLEVDNHIMIVDAGGGTVDLSTYKVLRSSSVNVVESSAPDCLLHGSKFVNDRARVFLQETLEGSRFGKDDDINEMVKYFESNTKPTFRDPGKVSYIKFGGRDSTDVPHGIKKGVLSLPGVDIERLFEPSVTAIKGAIRAQARLATGRISRILLVGGFANSPYLRSRLQDFAESEGIPLFCPNSQTSKAAAEGSLWYHLDRSVSARIAKYTFGTSGCINFIPFLPDHMKRMEKAFVGIDGDVSLPNAFAPIVSRGTLVTEDQEFRVSMSHNSSSPDSRITLRIMSYKGAQERPRWVDEDTENFSTHCLVHAELGSKSYEQRVGMRGEYYTKEYKAVILFGLTEMKALISWESDGQEHRSPATLVFEGADA</sequence>
<dbReference type="PANTHER" id="PTHR14187:SF5">
    <property type="entry name" value="HEAT SHOCK 70 KDA PROTEIN 12A"/>
    <property type="match status" value="1"/>
</dbReference>
<organism evidence="1 2">
    <name type="scientific">Daedalea quercina L-15889</name>
    <dbReference type="NCBI Taxonomy" id="1314783"/>
    <lineage>
        <taxon>Eukaryota</taxon>
        <taxon>Fungi</taxon>
        <taxon>Dikarya</taxon>
        <taxon>Basidiomycota</taxon>
        <taxon>Agaricomycotina</taxon>
        <taxon>Agaricomycetes</taxon>
        <taxon>Polyporales</taxon>
        <taxon>Fomitopsis</taxon>
    </lineage>
</organism>
<protein>
    <recommendedName>
        <fullName evidence="3">Actin-like ATPase domain-containing protein</fullName>
    </recommendedName>
</protein>
<dbReference type="STRING" id="1314783.A0A165NFG8"/>
<dbReference type="SUPFAM" id="SSF53067">
    <property type="entry name" value="Actin-like ATPase domain"/>
    <property type="match status" value="2"/>
</dbReference>
<name>A0A165NFG8_9APHY</name>
<dbReference type="Gene3D" id="3.30.420.40">
    <property type="match status" value="2"/>
</dbReference>
<evidence type="ECO:0000313" key="1">
    <source>
        <dbReference type="EMBL" id="KZT66904.1"/>
    </source>
</evidence>
<dbReference type="EMBL" id="KV429082">
    <property type="protein sequence ID" value="KZT66904.1"/>
    <property type="molecule type" value="Genomic_DNA"/>
</dbReference>
<gene>
    <name evidence="1" type="ORF">DAEQUDRAFT_758451</name>
</gene>